<dbReference type="InterPro" id="IPR000014">
    <property type="entry name" value="PAS"/>
</dbReference>
<dbReference type="GO" id="GO:0032993">
    <property type="term" value="C:protein-DNA complex"/>
    <property type="evidence" value="ECO:0007669"/>
    <property type="project" value="TreeGrafter"/>
</dbReference>
<sequence length="325" mass="37460">MKKILIIEDDTVLRENTAEFIKGQNFEVFIAEDGLVGIQQTLKHLPDLILCDISMPNMNGYDFYKTIKQIKATSTIPLVFFSARTENEDVRAGMQLGADDYITKPFSLYELLRVINTRLAKYDTLEQIHDEKFHTIINHPKIGIYIYQNGKFLFYNTSLANIFGYDYDDFSSINFEELLNDKYSNKTKILNDFDRCLKDSESSISLKFEAIHKTSDTVFVELFGSVITYKGRPSIVGNITKLYPENPAPFIFKHTKEIPAKLTNRELEVLELICKGKSTLETSQTLCLGQRTIETYRASLLEKTDSKNIAELIMYAIRYRLIIIE</sequence>
<feature type="domain" description="HTH luxR-type" evidence="7">
    <location>
        <begin position="255"/>
        <end position="320"/>
    </location>
</feature>
<dbReference type="Gene3D" id="3.40.50.2300">
    <property type="match status" value="1"/>
</dbReference>
<evidence type="ECO:0000313" key="10">
    <source>
        <dbReference type="Proteomes" id="UP001228643"/>
    </source>
</evidence>
<keyword evidence="2" id="KW-0902">Two-component regulatory system</keyword>
<dbReference type="AlphaFoldDB" id="A0AAW6TRN0"/>
<dbReference type="SUPFAM" id="SSF55785">
    <property type="entry name" value="PYP-like sensor domain (PAS domain)"/>
    <property type="match status" value="1"/>
</dbReference>
<dbReference type="InterPro" id="IPR035965">
    <property type="entry name" value="PAS-like_dom_sf"/>
</dbReference>
<dbReference type="Gene3D" id="3.30.450.20">
    <property type="entry name" value="PAS domain"/>
    <property type="match status" value="1"/>
</dbReference>
<dbReference type="InterPro" id="IPR036388">
    <property type="entry name" value="WH-like_DNA-bd_sf"/>
</dbReference>
<evidence type="ECO:0000256" key="5">
    <source>
        <dbReference type="ARBA" id="ARBA00023163"/>
    </source>
</evidence>
<evidence type="ECO:0000256" key="2">
    <source>
        <dbReference type="ARBA" id="ARBA00023012"/>
    </source>
</evidence>
<dbReference type="Gene3D" id="1.10.10.10">
    <property type="entry name" value="Winged helix-like DNA-binding domain superfamily/Winged helix DNA-binding domain"/>
    <property type="match status" value="1"/>
</dbReference>
<dbReference type="PROSITE" id="PS50110">
    <property type="entry name" value="RESPONSE_REGULATORY"/>
    <property type="match status" value="1"/>
</dbReference>
<dbReference type="PANTHER" id="PTHR48111">
    <property type="entry name" value="REGULATOR OF RPOS"/>
    <property type="match status" value="1"/>
</dbReference>
<evidence type="ECO:0000259" key="8">
    <source>
        <dbReference type="PROSITE" id="PS50110"/>
    </source>
</evidence>
<dbReference type="PROSITE" id="PS50043">
    <property type="entry name" value="HTH_LUXR_2"/>
    <property type="match status" value="1"/>
</dbReference>
<dbReference type="SUPFAM" id="SSF52172">
    <property type="entry name" value="CheY-like"/>
    <property type="match status" value="1"/>
</dbReference>
<proteinExistence type="predicted"/>
<keyword evidence="3" id="KW-0805">Transcription regulation</keyword>
<dbReference type="GO" id="GO:0000976">
    <property type="term" value="F:transcription cis-regulatory region binding"/>
    <property type="evidence" value="ECO:0007669"/>
    <property type="project" value="TreeGrafter"/>
</dbReference>
<feature type="modified residue" description="4-aspartylphosphate" evidence="6">
    <location>
        <position position="52"/>
    </location>
</feature>
<dbReference type="GO" id="GO:0006355">
    <property type="term" value="P:regulation of DNA-templated transcription"/>
    <property type="evidence" value="ECO:0007669"/>
    <property type="project" value="InterPro"/>
</dbReference>
<comment type="caution">
    <text evidence="9">The sequence shown here is derived from an EMBL/GenBank/DDBJ whole genome shotgun (WGS) entry which is preliminary data.</text>
</comment>
<name>A0AAW6TRN0_9FLAO</name>
<dbReference type="CDD" id="cd06170">
    <property type="entry name" value="LuxR_C_like"/>
    <property type="match status" value="1"/>
</dbReference>
<dbReference type="SMART" id="SM00448">
    <property type="entry name" value="REC"/>
    <property type="match status" value="1"/>
</dbReference>
<dbReference type="Pfam" id="PF00072">
    <property type="entry name" value="Response_reg"/>
    <property type="match status" value="1"/>
</dbReference>
<keyword evidence="4" id="KW-0238">DNA-binding</keyword>
<keyword evidence="5" id="KW-0804">Transcription</keyword>
<organism evidence="9 10">
    <name type="scientific">Flavobacterium yafengii</name>
    <dbReference type="NCBI Taxonomy" id="3041253"/>
    <lineage>
        <taxon>Bacteria</taxon>
        <taxon>Pseudomonadati</taxon>
        <taxon>Bacteroidota</taxon>
        <taxon>Flavobacteriia</taxon>
        <taxon>Flavobacteriales</taxon>
        <taxon>Flavobacteriaceae</taxon>
        <taxon>Flavobacterium</taxon>
    </lineage>
</organism>
<dbReference type="Pfam" id="PF00196">
    <property type="entry name" value="GerE"/>
    <property type="match status" value="1"/>
</dbReference>
<dbReference type="EMBL" id="JASCRY010000003">
    <property type="protein sequence ID" value="MDI5950045.1"/>
    <property type="molecule type" value="Genomic_DNA"/>
</dbReference>
<dbReference type="RefSeq" id="WP_282716491.1">
    <property type="nucleotide sequence ID" value="NZ_JASCRY010000003.1"/>
</dbReference>
<dbReference type="GO" id="GO:0005829">
    <property type="term" value="C:cytosol"/>
    <property type="evidence" value="ECO:0007669"/>
    <property type="project" value="TreeGrafter"/>
</dbReference>
<evidence type="ECO:0000256" key="3">
    <source>
        <dbReference type="ARBA" id="ARBA00023015"/>
    </source>
</evidence>
<dbReference type="PRINTS" id="PR00038">
    <property type="entry name" value="HTHLUXR"/>
</dbReference>
<keyword evidence="10" id="KW-1185">Reference proteome</keyword>
<dbReference type="Proteomes" id="UP001228643">
    <property type="component" value="Unassembled WGS sequence"/>
</dbReference>
<dbReference type="PANTHER" id="PTHR48111:SF1">
    <property type="entry name" value="TWO-COMPONENT RESPONSE REGULATOR ORR33"/>
    <property type="match status" value="1"/>
</dbReference>
<evidence type="ECO:0000256" key="1">
    <source>
        <dbReference type="ARBA" id="ARBA00022553"/>
    </source>
</evidence>
<gene>
    <name evidence="9" type="ORF">QLS97_10340</name>
</gene>
<dbReference type="InterPro" id="IPR011006">
    <property type="entry name" value="CheY-like_superfamily"/>
</dbReference>
<dbReference type="InterPro" id="IPR016032">
    <property type="entry name" value="Sig_transdc_resp-reg_C-effctor"/>
</dbReference>
<evidence type="ECO:0000256" key="4">
    <source>
        <dbReference type="ARBA" id="ARBA00023125"/>
    </source>
</evidence>
<dbReference type="InterPro" id="IPR039420">
    <property type="entry name" value="WalR-like"/>
</dbReference>
<dbReference type="SMART" id="SM00421">
    <property type="entry name" value="HTH_LUXR"/>
    <property type="match status" value="1"/>
</dbReference>
<dbReference type="SUPFAM" id="SSF46894">
    <property type="entry name" value="C-terminal effector domain of the bipartite response regulators"/>
    <property type="match status" value="1"/>
</dbReference>
<accession>A0AAW6TRN0</accession>
<dbReference type="CDD" id="cd17574">
    <property type="entry name" value="REC_OmpR"/>
    <property type="match status" value="1"/>
</dbReference>
<dbReference type="InterPro" id="IPR000792">
    <property type="entry name" value="Tscrpt_reg_LuxR_C"/>
</dbReference>
<evidence type="ECO:0000313" key="9">
    <source>
        <dbReference type="EMBL" id="MDI5950045.1"/>
    </source>
</evidence>
<evidence type="ECO:0000256" key="6">
    <source>
        <dbReference type="PROSITE-ProRule" id="PRU00169"/>
    </source>
</evidence>
<feature type="domain" description="Response regulatory" evidence="8">
    <location>
        <begin position="3"/>
        <end position="119"/>
    </location>
</feature>
<keyword evidence="1 6" id="KW-0597">Phosphoprotein</keyword>
<dbReference type="InterPro" id="IPR001789">
    <property type="entry name" value="Sig_transdc_resp-reg_receiver"/>
</dbReference>
<dbReference type="GO" id="GO:0000156">
    <property type="term" value="F:phosphorelay response regulator activity"/>
    <property type="evidence" value="ECO:0007669"/>
    <property type="project" value="TreeGrafter"/>
</dbReference>
<dbReference type="NCBIfam" id="TIGR00229">
    <property type="entry name" value="sensory_box"/>
    <property type="match status" value="1"/>
</dbReference>
<evidence type="ECO:0000259" key="7">
    <source>
        <dbReference type="PROSITE" id="PS50043"/>
    </source>
</evidence>
<reference evidence="9 10" key="1">
    <citation type="submission" date="2023-04" db="EMBL/GenBank/DDBJ databases">
        <title>Two novel species of Flavobacterium.</title>
        <authorList>
            <person name="Liu Q."/>
            <person name="Xin Y.-H."/>
        </authorList>
    </citation>
    <scope>NUCLEOTIDE SEQUENCE [LARGE SCALE GENOMIC DNA]</scope>
    <source>
        <strain evidence="9 10">LB2P87</strain>
    </source>
</reference>
<protein>
    <submittedName>
        <fullName evidence="9">Response regulator</fullName>
    </submittedName>
</protein>